<dbReference type="RefSeq" id="WP_235374678.1">
    <property type="nucleotide sequence ID" value="NZ_CP113864.1"/>
</dbReference>
<dbReference type="EMBL" id="CP113864">
    <property type="protein sequence ID" value="WAM31894.1"/>
    <property type="molecule type" value="Genomic_DNA"/>
</dbReference>
<dbReference type="Proteomes" id="UP001164745">
    <property type="component" value="Chromosome"/>
</dbReference>
<gene>
    <name evidence="1" type="ORF">OTJ99_000376</name>
</gene>
<keyword evidence="2" id="KW-1185">Reference proteome</keyword>
<protein>
    <submittedName>
        <fullName evidence="1">Uncharacterized protein</fullName>
    </submittedName>
</protein>
<reference evidence="1" key="1">
    <citation type="submission" date="2022-12" db="EMBL/GenBank/DDBJ databases">
        <authorList>
            <person name="Bing R.G."/>
            <person name="Willard D.J."/>
            <person name="Manesh M.J.H."/>
            <person name="Laemthong T."/>
            <person name="Crosby J.R."/>
            <person name="Kelly R.M."/>
        </authorList>
    </citation>
    <scope>NUCLEOTIDE SEQUENCE</scope>
    <source>
        <strain evidence="1">DSM 8991</strain>
    </source>
</reference>
<proteinExistence type="predicted"/>
<name>A0ABY7BGF7_9FIRM</name>
<evidence type="ECO:0000313" key="1">
    <source>
        <dbReference type="EMBL" id="WAM31894.1"/>
    </source>
</evidence>
<sequence>MFLANAISFVPIIIGVFLIDAKEPQKEENDKSVFAEVIEGLKYVYKTKVLV</sequence>
<organism evidence="1 2">
    <name type="scientific">Caldicellulosiruptor naganoensis</name>
    <dbReference type="NCBI Taxonomy" id="29324"/>
    <lineage>
        <taxon>Bacteria</taxon>
        <taxon>Bacillati</taxon>
        <taxon>Bacillota</taxon>
        <taxon>Bacillota incertae sedis</taxon>
        <taxon>Caldicellulosiruptorales</taxon>
        <taxon>Caldicellulosiruptoraceae</taxon>
        <taxon>Caldicellulosiruptor</taxon>
    </lineage>
</organism>
<accession>A0ABY7BGF7</accession>
<evidence type="ECO:0000313" key="2">
    <source>
        <dbReference type="Proteomes" id="UP001164745"/>
    </source>
</evidence>